<evidence type="ECO:0000256" key="1">
    <source>
        <dbReference type="SAM" id="Phobius"/>
    </source>
</evidence>
<name>A0A915EGG7_9BILA</name>
<dbReference type="InterPro" id="IPR050309">
    <property type="entry name" value="Type-B_Carboxylest/Lipase"/>
</dbReference>
<keyword evidence="1" id="KW-0812">Transmembrane</keyword>
<feature type="transmembrane region" description="Helical" evidence="1">
    <location>
        <begin position="64"/>
        <end position="83"/>
    </location>
</feature>
<dbReference type="Pfam" id="PF00135">
    <property type="entry name" value="COesterase"/>
    <property type="match status" value="1"/>
</dbReference>
<dbReference type="SUPFAM" id="SSF53474">
    <property type="entry name" value="alpha/beta-Hydrolases"/>
    <property type="match status" value="1"/>
</dbReference>
<proteinExistence type="predicted"/>
<dbReference type="InterPro" id="IPR029058">
    <property type="entry name" value="AB_hydrolase_fold"/>
</dbReference>
<dbReference type="PANTHER" id="PTHR11559">
    <property type="entry name" value="CARBOXYLESTERASE"/>
    <property type="match status" value="1"/>
</dbReference>
<evidence type="ECO:0000313" key="3">
    <source>
        <dbReference type="Proteomes" id="UP000887574"/>
    </source>
</evidence>
<keyword evidence="3" id="KW-1185">Reference proteome</keyword>
<protein>
    <submittedName>
        <fullName evidence="4">Carboxylesterase type B domain-containing protein</fullName>
    </submittedName>
</protein>
<reference evidence="4" key="1">
    <citation type="submission" date="2022-11" db="UniProtKB">
        <authorList>
            <consortium name="WormBaseParasite"/>
        </authorList>
    </citation>
    <scope>IDENTIFICATION</scope>
</reference>
<dbReference type="Gene3D" id="3.40.50.1820">
    <property type="entry name" value="alpha/beta hydrolase"/>
    <property type="match status" value="1"/>
</dbReference>
<feature type="domain" description="Carboxylesterase type B" evidence="2">
    <location>
        <begin position="151"/>
        <end position="614"/>
    </location>
</feature>
<dbReference type="AlphaFoldDB" id="A0A915EGG7"/>
<evidence type="ECO:0000259" key="2">
    <source>
        <dbReference type="Pfam" id="PF00135"/>
    </source>
</evidence>
<organism evidence="3 4">
    <name type="scientific">Ditylenchus dipsaci</name>
    <dbReference type="NCBI Taxonomy" id="166011"/>
    <lineage>
        <taxon>Eukaryota</taxon>
        <taxon>Metazoa</taxon>
        <taxon>Ecdysozoa</taxon>
        <taxon>Nematoda</taxon>
        <taxon>Chromadorea</taxon>
        <taxon>Rhabditida</taxon>
        <taxon>Tylenchina</taxon>
        <taxon>Tylenchomorpha</taxon>
        <taxon>Sphaerularioidea</taxon>
        <taxon>Anguinidae</taxon>
        <taxon>Anguininae</taxon>
        <taxon>Ditylenchus</taxon>
    </lineage>
</organism>
<dbReference type="Proteomes" id="UP000887574">
    <property type="component" value="Unplaced"/>
</dbReference>
<sequence length="644" mass="72787">MDLLRRQFFSLIQQWPNNASARMVFMQDGDPPHNHLDVFRWLKNRWMILRSLGNMKFVDSRRSAILLSFSAVLALIILFTFYVQTSIIKHSETSTNAKVFYEDRNSSIFGRKLASGRGDYFLDIHYSKPTARFQLPQLEVVPPFHELWAIHHGLPVMVYLNEGNWLGRSDANLEPQTTIHNLACRGMVIVSVNYRMGVYGFYSPLSIGNSKNIGLHDVETALQWINANIAQFGGHPKHITVMGRGIGAELASVLSQSGTSKKNLFQRLVLLSGFGLSPSLFESNLQNLSVSVQFAKSVNCLNVNQLAALANETLGVKDRTEVDACVAALSQEAIKLAENTGSFHWKLADKNILKEPSTNHLKAPAMPVLMGLCHRPVEKPISPSGFKPVKTIDQLEQLLKEQIDTIPDFNASFVDSSKALDYYLEMFKKEEFKAKDEKELFDEVIEKIEFDIFQTGPMILEAFNRWNSPSPARVYMFDYEAPWWLNRSRLDEASTGEKLLFNNFSDPSLELPCLDDLLFNPIPKGRLVKSEQLKTDPDSNNSSISKLIDTSYHQRLIAETFAGYLANFVTYGDPNVGDEEEASVLPGEWPTVSFADYNGLAETRKNNIDNKMKGLRLNDRQGALMDEFTEIDSNMLKFWLSQAA</sequence>
<dbReference type="WBParaSite" id="jg5638">
    <property type="protein sequence ID" value="jg5638"/>
    <property type="gene ID" value="jg5638"/>
</dbReference>
<dbReference type="InterPro" id="IPR002018">
    <property type="entry name" value="CarbesteraseB"/>
</dbReference>
<evidence type="ECO:0000313" key="4">
    <source>
        <dbReference type="WBParaSite" id="jg5638"/>
    </source>
</evidence>
<keyword evidence="1" id="KW-0472">Membrane</keyword>
<accession>A0A915EGG7</accession>
<keyword evidence="1" id="KW-1133">Transmembrane helix</keyword>